<dbReference type="Proteomes" id="UP000775129">
    <property type="component" value="Unassembled WGS sequence"/>
</dbReference>
<feature type="region of interest" description="Disordered" evidence="1">
    <location>
        <begin position="1"/>
        <end position="23"/>
    </location>
</feature>
<organism evidence="2 3">
    <name type="scientific">Brachybacterium paraconglomeratum</name>
    <dbReference type="NCBI Taxonomy" id="173362"/>
    <lineage>
        <taxon>Bacteria</taxon>
        <taxon>Bacillati</taxon>
        <taxon>Actinomycetota</taxon>
        <taxon>Actinomycetes</taxon>
        <taxon>Micrococcales</taxon>
        <taxon>Dermabacteraceae</taxon>
        <taxon>Brachybacterium</taxon>
    </lineage>
</organism>
<accession>A0A921GR33</accession>
<evidence type="ECO:0000313" key="3">
    <source>
        <dbReference type="Proteomes" id="UP000775129"/>
    </source>
</evidence>
<name>A0A921GR33_9MICO</name>
<evidence type="ECO:0000256" key="1">
    <source>
        <dbReference type="SAM" id="MobiDB-lite"/>
    </source>
</evidence>
<sequence>MRAGGAEVTVPLDALENPPAGLRRLHRSTVLPGAEPELHPSAGPLP</sequence>
<dbReference type="EMBL" id="DYWO01000240">
    <property type="protein sequence ID" value="HJF49738.1"/>
    <property type="molecule type" value="Genomic_DNA"/>
</dbReference>
<dbReference type="AlphaFoldDB" id="A0A921GR33"/>
<protein>
    <submittedName>
        <fullName evidence="2">Uncharacterized protein</fullName>
    </submittedName>
</protein>
<gene>
    <name evidence="2" type="ORF">K8W24_08050</name>
</gene>
<evidence type="ECO:0000313" key="2">
    <source>
        <dbReference type="EMBL" id="HJF49738.1"/>
    </source>
</evidence>
<comment type="caution">
    <text evidence="2">The sequence shown here is derived from an EMBL/GenBank/DDBJ whole genome shotgun (WGS) entry which is preliminary data.</text>
</comment>
<proteinExistence type="predicted"/>
<reference evidence="2" key="2">
    <citation type="submission" date="2021-09" db="EMBL/GenBank/DDBJ databases">
        <authorList>
            <person name="Gilroy R."/>
        </authorList>
    </citation>
    <scope>NUCLEOTIDE SEQUENCE</scope>
    <source>
        <strain evidence="2">1647</strain>
    </source>
</reference>
<reference evidence="2" key="1">
    <citation type="journal article" date="2021" name="PeerJ">
        <title>Extensive microbial diversity within the chicken gut microbiome revealed by metagenomics and culture.</title>
        <authorList>
            <person name="Gilroy R."/>
            <person name="Ravi A."/>
            <person name="Getino M."/>
            <person name="Pursley I."/>
            <person name="Horton D.L."/>
            <person name="Alikhan N.F."/>
            <person name="Baker D."/>
            <person name="Gharbi K."/>
            <person name="Hall N."/>
            <person name="Watson M."/>
            <person name="Adriaenssens E.M."/>
            <person name="Foster-Nyarko E."/>
            <person name="Jarju S."/>
            <person name="Secka A."/>
            <person name="Antonio M."/>
            <person name="Oren A."/>
            <person name="Chaudhuri R.R."/>
            <person name="La Ragione R."/>
            <person name="Hildebrand F."/>
            <person name="Pallen M.J."/>
        </authorList>
    </citation>
    <scope>NUCLEOTIDE SEQUENCE</scope>
    <source>
        <strain evidence="2">1647</strain>
    </source>
</reference>